<reference evidence="11 12" key="1">
    <citation type="journal article" date="2017" name="Int. J. Syst. Evol. Microbiol.">
        <title>Desulfovibrio senegalensis sp. nov., a mesophilic sulfate reducer isolated from marine sediment.</title>
        <authorList>
            <person name="Thioye A."/>
            <person name="Gam Z.B.A."/>
            <person name="Mbengue M."/>
            <person name="Cayol J.L."/>
            <person name="Joseph-Bartoli M."/>
            <person name="Toure-Kane C."/>
            <person name="Labat M."/>
        </authorList>
    </citation>
    <scope>NUCLEOTIDE SEQUENCE [LARGE SCALE GENOMIC DNA]</scope>
    <source>
        <strain evidence="11 12">DSM 101509</strain>
    </source>
</reference>
<feature type="region of interest" description="Disordered" evidence="6">
    <location>
        <begin position="614"/>
        <end position="670"/>
    </location>
</feature>
<feature type="domain" description="Methyl-accepting transducer" evidence="8">
    <location>
        <begin position="376"/>
        <end position="591"/>
    </location>
</feature>
<evidence type="ECO:0000256" key="5">
    <source>
        <dbReference type="SAM" id="Coils"/>
    </source>
</evidence>
<dbReference type="SUPFAM" id="SSF58104">
    <property type="entry name" value="Methyl-accepting chemotaxis protein (MCP) signaling domain"/>
    <property type="match status" value="1"/>
</dbReference>
<dbReference type="Pfam" id="PF00672">
    <property type="entry name" value="HAMP"/>
    <property type="match status" value="1"/>
</dbReference>
<evidence type="ECO:0000256" key="2">
    <source>
        <dbReference type="ARBA" id="ARBA00022500"/>
    </source>
</evidence>
<comment type="subcellular location">
    <subcellularLocation>
        <location evidence="1">Membrane</location>
    </subcellularLocation>
</comment>
<dbReference type="OrthoDB" id="5415757at2"/>
<evidence type="ECO:0000256" key="7">
    <source>
        <dbReference type="SAM" id="Phobius"/>
    </source>
</evidence>
<dbReference type="GO" id="GO:0007165">
    <property type="term" value="P:signal transduction"/>
    <property type="evidence" value="ECO:0007669"/>
    <property type="project" value="UniProtKB-KW"/>
</dbReference>
<dbReference type="GO" id="GO:0004888">
    <property type="term" value="F:transmembrane signaling receptor activity"/>
    <property type="evidence" value="ECO:0007669"/>
    <property type="project" value="InterPro"/>
</dbReference>
<feature type="transmembrane region" description="Helical" evidence="7">
    <location>
        <begin position="295"/>
        <end position="317"/>
    </location>
</feature>
<feature type="compositionally biased region" description="Polar residues" evidence="6">
    <location>
        <begin position="393"/>
        <end position="402"/>
    </location>
</feature>
<gene>
    <name evidence="11" type="ORF">F8A88_11740</name>
</gene>
<dbReference type="CDD" id="cd06225">
    <property type="entry name" value="HAMP"/>
    <property type="match status" value="1"/>
</dbReference>
<feature type="domain" description="HAMP" evidence="9">
    <location>
        <begin position="319"/>
        <end position="371"/>
    </location>
</feature>
<evidence type="ECO:0000256" key="4">
    <source>
        <dbReference type="PROSITE-ProRule" id="PRU00284"/>
    </source>
</evidence>
<comment type="similarity">
    <text evidence="3">Belongs to the methyl-accepting chemotaxis (MCP) protein family.</text>
</comment>
<keyword evidence="7" id="KW-1133">Transmembrane helix</keyword>
<dbReference type="AlphaFoldDB" id="A0A6N6N277"/>
<comment type="caution">
    <text evidence="11">The sequence shown here is derived from an EMBL/GenBank/DDBJ whole genome shotgun (WGS) entry which is preliminary data.</text>
</comment>
<feature type="compositionally biased region" description="Low complexity" evidence="6">
    <location>
        <begin position="404"/>
        <end position="417"/>
    </location>
</feature>
<name>A0A6N6N277_9BACT</name>
<evidence type="ECO:0000256" key="1">
    <source>
        <dbReference type="ARBA" id="ARBA00004370"/>
    </source>
</evidence>
<evidence type="ECO:0000313" key="11">
    <source>
        <dbReference type="EMBL" id="KAB1441100.1"/>
    </source>
</evidence>
<dbReference type="PROSITE" id="PS50885">
    <property type="entry name" value="HAMP"/>
    <property type="match status" value="1"/>
</dbReference>
<keyword evidence="12" id="KW-1185">Reference proteome</keyword>
<dbReference type="GO" id="GO:0006935">
    <property type="term" value="P:chemotaxis"/>
    <property type="evidence" value="ECO:0007669"/>
    <property type="project" value="UniProtKB-KW"/>
</dbReference>
<evidence type="ECO:0000259" key="9">
    <source>
        <dbReference type="PROSITE" id="PS50885"/>
    </source>
</evidence>
<feature type="coiled-coil region" evidence="5">
    <location>
        <begin position="130"/>
        <end position="161"/>
    </location>
</feature>
<dbReference type="PANTHER" id="PTHR43531">
    <property type="entry name" value="PROTEIN ICFG"/>
    <property type="match status" value="1"/>
</dbReference>
<keyword evidence="7" id="KW-0472">Membrane</keyword>
<dbReference type="CDD" id="cd11386">
    <property type="entry name" value="MCP_signal"/>
    <property type="match status" value="1"/>
</dbReference>
<dbReference type="GO" id="GO:0005886">
    <property type="term" value="C:plasma membrane"/>
    <property type="evidence" value="ECO:0007669"/>
    <property type="project" value="TreeGrafter"/>
</dbReference>
<evidence type="ECO:0000256" key="6">
    <source>
        <dbReference type="SAM" id="MobiDB-lite"/>
    </source>
</evidence>
<evidence type="ECO:0000313" key="12">
    <source>
        <dbReference type="Proteomes" id="UP000438699"/>
    </source>
</evidence>
<dbReference type="InterPro" id="IPR004089">
    <property type="entry name" value="MCPsignal_dom"/>
</dbReference>
<dbReference type="Pfam" id="PF00015">
    <property type="entry name" value="MCPsignal"/>
    <property type="match status" value="1"/>
</dbReference>
<dbReference type="Gene3D" id="1.10.287.950">
    <property type="entry name" value="Methyl-accepting chemotaxis protein"/>
    <property type="match status" value="1"/>
</dbReference>
<dbReference type="InterPro" id="IPR051310">
    <property type="entry name" value="MCP_chemotaxis"/>
</dbReference>
<keyword evidence="2" id="KW-0145">Chemotaxis</keyword>
<feature type="coiled-coil region" evidence="5">
    <location>
        <begin position="72"/>
        <end position="99"/>
    </location>
</feature>
<dbReference type="PROSITE" id="PS51753">
    <property type="entry name" value="HBM"/>
    <property type="match status" value="1"/>
</dbReference>
<feature type="compositionally biased region" description="Low complexity" evidence="6">
    <location>
        <begin position="381"/>
        <end position="392"/>
    </location>
</feature>
<dbReference type="PANTHER" id="PTHR43531:SF11">
    <property type="entry name" value="METHYL-ACCEPTING CHEMOTAXIS PROTEIN 3"/>
    <property type="match status" value="1"/>
</dbReference>
<dbReference type="PRINTS" id="PR00260">
    <property type="entry name" value="CHEMTRNSDUCR"/>
</dbReference>
<dbReference type="RefSeq" id="WP_151151355.1">
    <property type="nucleotide sequence ID" value="NZ_WAIE01000005.1"/>
</dbReference>
<dbReference type="SMART" id="SM01358">
    <property type="entry name" value="HBM"/>
    <property type="match status" value="1"/>
</dbReference>
<proteinExistence type="inferred from homology"/>
<dbReference type="InterPro" id="IPR004090">
    <property type="entry name" value="Chemotax_Me-accpt_rcpt"/>
</dbReference>
<feature type="compositionally biased region" description="Polar residues" evidence="6">
    <location>
        <begin position="418"/>
        <end position="431"/>
    </location>
</feature>
<keyword evidence="4" id="KW-0807">Transducer</keyword>
<feature type="region of interest" description="Disordered" evidence="6">
    <location>
        <begin position="380"/>
        <end position="431"/>
    </location>
</feature>
<evidence type="ECO:0000256" key="3">
    <source>
        <dbReference type="ARBA" id="ARBA00029447"/>
    </source>
</evidence>
<dbReference type="SMART" id="SM00283">
    <property type="entry name" value="MA"/>
    <property type="match status" value="1"/>
</dbReference>
<dbReference type="EMBL" id="WAIE01000005">
    <property type="protein sequence ID" value="KAB1441100.1"/>
    <property type="molecule type" value="Genomic_DNA"/>
</dbReference>
<feature type="coiled-coil region" evidence="5">
    <location>
        <begin position="562"/>
        <end position="589"/>
    </location>
</feature>
<evidence type="ECO:0000259" key="10">
    <source>
        <dbReference type="PROSITE" id="PS51753"/>
    </source>
</evidence>
<evidence type="ECO:0000259" key="8">
    <source>
        <dbReference type="PROSITE" id="PS50111"/>
    </source>
</evidence>
<keyword evidence="5" id="KW-0175">Coiled coil</keyword>
<dbReference type="InterPro" id="IPR032255">
    <property type="entry name" value="HBM"/>
</dbReference>
<dbReference type="Pfam" id="PF16591">
    <property type="entry name" value="HBM"/>
    <property type="match status" value="1"/>
</dbReference>
<sequence>MLKNMRLGLKLGLGFGLVLLLTLLVAVIGYQSLHGVQDRVDKADDVNRLVRFILEARVVEKNYMQRKDEKYLDEHAEALKKLNAQVTQTRNKFDQELNKKQMDSVKGAVQKYAEEFSGYVAMEGQKNTAMAAMREHARTALTEIEALREDQKKQLASLRRTGTASQQALNDKITKADDANRMIKWFLDARKNEKEVIISGKESFLLKNKKDIEQLLTLGKDLKTRFANRNNMAQIDNVMSSIAAYQKEFGHFVELIKQQDTATSDMVAAARNADTVCREARADQKNKMLQEISQAVYMSLGAAAFALLIGIVAAVFLTRSITRPVAMGVNFAEAMASGDFTQTLQVNQKDEVGVLAAALNSMVERLRVVVADVRGATDNVASGSEEMSASAETLSQGATEQAASIEEVSSSMEEMGSNISQNAENATQTESIARQASIDAEQGGVAVHQAVEAMKNIAEKISIIEEIARQTNLLALNAAIEAARAGEHGKGFAVVAAEVRKLAERSGTAAGEISELSTSTVSVAEQAGQMLEKLVPDIQKTAELVQEIAASSNEQNSGAAQINDAIQQLDTVIQQNASASEEMASTSEELAGQGQLLQQTMSFFRTENGSGSYASLNGRDRAVKSVGPSKPLNQLSIAGNQATDYDHNAYSGNVEQLDSIGDRDDDFEQF</sequence>
<feature type="domain" description="HBM" evidence="10">
    <location>
        <begin position="38"/>
        <end position="292"/>
    </location>
</feature>
<protein>
    <submittedName>
        <fullName evidence="11">HAMP domain-containing protein</fullName>
    </submittedName>
</protein>
<accession>A0A6N6N277</accession>
<keyword evidence="7" id="KW-0812">Transmembrane</keyword>
<organism evidence="11 12">
    <name type="scientific">Pseudodesulfovibrio senegalensis</name>
    <dbReference type="NCBI Taxonomy" id="1721087"/>
    <lineage>
        <taxon>Bacteria</taxon>
        <taxon>Pseudomonadati</taxon>
        <taxon>Thermodesulfobacteriota</taxon>
        <taxon>Desulfovibrionia</taxon>
        <taxon>Desulfovibrionales</taxon>
        <taxon>Desulfovibrionaceae</taxon>
    </lineage>
</organism>
<dbReference type="FunFam" id="1.10.287.950:FF:000001">
    <property type="entry name" value="Methyl-accepting chemotaxis sensory transducer"/>
    <property type="match status" value="1"/>
</dbReference>
<dbReference type="SMART" id="SM00304">
    <property type="entry name" value="HAMP"/>
    <property type="match status" value="1"/>
</dbReference>
<dbReference type="Proteomes" id="UP000438699">
    <property type="component" value="Unassembled WGS sequence"/>
</dbReference>
<feature type="compositionally biased region" description="Polar residues" evidence="6">
    <location>
        <begin position="631"/>
        <end position="643"/>
    </location>
</feature>
<dbReference type="Gene3D" id="1.20.1440.210">
    <property type="match status" value="1"/>
</dbReference>
<dbReference type="PROSITE" id="PS50111">
    <property type="entry name" value="CHEMOTAXIS_TRANSDUC_2"/>
    <property type="match status" value="1"/>
</dbReference>
<dbReference type="InterPro" id="IPR003660">
    <property type="entry name" value="HAMP_dom"/>
</dbReference>